<dbReference type="AlphaFoldDB" id="K3ZZ70"/>
<evidence type="ECO:0000313" key="2">
    <source>
        <dbReference type="Proteomes" id="UP000004995"/>
    </source>
</evidence>
<dbReference type="EnsemblPlants" id="KQL26235">
    <property type="protein sequence ID" value="KQL26235"/>
    <property type="gene ID" value="SETIT_031902mg"/>
</dbReference>
<evidence type="ECO:0000313" key="1">
    <source>
        <dbReference type="EnsemblPlants" id="KQL26235"/>
    </source>
</evidence>
<dbReference type="Gramene" id="KQL26235">
    <property type="protein sequence ID" value="KQL26235"/>
    <property type="gene ID" value="SETIT_031902mg"/>
</dbReference>
<dbReference type="Proteomes" id="UP000004995">
    <property type="component" value="Unassembled WGS sequence"/>
</dbReference>
<proteinExistence type="predicted"/>
<protein>
    <submittedName>
        <fullName evidence="1">Uncharacterized protein</fullName>
    </submittedName>
</protein>
<dbReference type="InParanoid" id="K3ZZ70"/>
<sequence>MYMFRSMRSLDNNCNICVRPRRAPNPGTIVFLVGCSSKAQARAKLQAYNQADMYISNKMNL</sequence>
<keyword evidence="2" id="KW-1185">Reference proteome</keyword>
<accession>K3ZZ70</accession>
<name>K3ZZ70_SETIT</name>
<organism evidence="1 2">
    <name type="scientific">Setaria italica</name>
    <name type="common">Foxtail millet</name>
    <name type="synonym">Panicum italicum</name>
    <dbReference type="NCBI Taxonomy" id="4555"/>
    <lineage>
        <taxon>Eukaryota</taxon>
        <taxon>Viridiplantae</taxon>
        <taxon>Streptophyta</taxon>
        <taxon>Embryophyta</taxon>
        <taxon>Tracheophyta</taxon>
        <taxon>Spermatophyta</taxon>
        <taxon>Magnoliopsida</taxon>
        <taxon>Liliopsida</taxon>
        <taxon>Poales</taxon>
        <taxon>Poaceae</taxon>
        <taxon>PACMAD clade</taxon>
        <taxon>Panicoideae</taxon>
        <taxon>Panicodae</taxon>
        <taxon>Paniceae</taxon>
        <taxon>Cenchrinae</taxon>
        <taxon>Setaria</taxon>
    </lineage>
</organism>
<reference evidence="2" key="1">
    <citation type="journal article" date="2012" name="Nat. Biotechnol.">
        <title>Reference genome sequence of the model plant Setaria.</title>
        <authorList>
            <person name="Bennetzen J.L."/>
            <person name="Schmutz J."/>
            <person name="Wang H."/>
            <person name="Percifield R."/>
            <person name="Hawkins J."/>
            <person name="Pontaroli A.C."/>
            <person name="Estep M."/>
            <person name="Feng L."/>
            <person name="Vaughn J.N."/>
            <person name="Grimwood J."/>
            <person name="Jenkins J."/>
            <person name="Barry K."/>
            <person name="Lindquist E."/>
            <person name="Hellsten U."/>
            <person name="Deshpande S."/>
            <person name="Wang X."/>
            <person name="Wu X."/>
            <person name="Mitros T."/>
            <person name="Triplett J."/>
            <person name="Yang X."/>
            <person name="Ye C.Y."/>
            <person name="Mauro-Herrera M."/>
            <person name="Wang L."/>
            <person name="Li P."/>
            <person name="Sharma M."/>
            <person name="Sharma R."/>
            <person name="Ronald P.C."/>
            <person name="Panaud O."/>
            <person name="Kellogg E.A."/>
            <person name="Brutnell T.P."/>
            <person name="Doust A.N."/>
            <person name="Tuskan G.A."/>
            <person name="Rokhsar D."/>
            <person name="Devos K.M."/>
        </authorList>
    </citation>
    <scope>NUCLEOTIDE SEQUENCE [LARGE SCALE GENOMIC DNA]</scope>
    <source>
        <strain evidence="2">cv. Yugu1</strain>
    </source>
</reference>
<dbReference type="EMBL" id="AGNK02001290">
    <property type="status" value="NOT_ANNOTATED_CDS"/>
    <property type="molecule type" value="Genomic_DNA"/>
</dbReference>
<reference evidence="1" key="2">
    <citation type="submission" date="2018-08" db="UniProtKB">
        <authorList>
            <consortium name="EnsemblPlants"/>
        </authorList>
    </citation>
    <scope>IDENTIFICATION</scope>
    <source>
        <strain evidence="1">Yugu1</strain>
    </source>
</reference>
<dbReference type="PROSITE" id="PS51257">
    <property type="entry name" value="PROKAR_LIPOPROTEIN"/>
    <property type="match status" value="1"/>
</dbReference>
<dbReference type="HOGENOM" id="CLU_2926996_0_0_1"/>